<sequence length="188" mass="20992">MSSLSKLLHVGWTLKGPDLLSHARMRQPSVFRPSASWYHDYPTAIIACLSLSEDPARERRSKLADRHCLIGLGAGMAWHILSVFALARRVPRYRLPPHSRSEVRDLIAVAAAEEVIWRKDGDLWETLLFSVGFGCTHLKIGSVAGSVHMGVFCLVSRWLESRYGLTASVLFHSAYNLAHACDLGRKTQ</sequence>
<evidence type="ECO:0000313" key="1">
    <source>
        <dbReference type="EMBL" id="PCC17000.1"/>
    </source>
</evidence>
<dbReference type="GO" id="GO:0008233">
    <property type="term" value="F:peptidase activity"/>
    <property type="evidence" value="ECO:0007669"/>
    <property type="project" value="UniProtKB-KW"/>
</dbReference>
<dbReference type="Proteomes" id="UP000218377">
    <property type="component" value="Unassembled WGS sequence"/>
</dbReference>
<protein>
    <submittedName>
        <fullName evidence="1">CAAX protease family protein</fullName>
    </submittedName>
</protein>
<accession>A0A2A3WZV6</accession>
<dbReference type="AlphaFoldDB" id="A0A2A3WZV6"/>
<keyword evidence="1" id="KW-0378">Hydrolase</keyword>
<dbReference type="EMBL" id="NRGX01000001">
    <property type="protein sequence ID" value="PCC17000.1"/>
    <property type="molecule type" value="Genomic_DNA"/>
</dbReference>
<name>A0A2A3WZV6_BREAU</name>
<reference evidence="1 2" key="1">
    <citation type="journal article" date="2017" name="Elife">
        <title>Extensive horizontal gene transfer in cheese-associated bacteria.</title>
        <authorList>
            <person name="Bonham K.S."/>
            <person name="Wolfe B.E."/>
            <person name="Dutton R.J."/>
        </authorList>
    </citation>
    <scope>NUCLEOTIDE SEQUENCE [LARGE SCALE GENOMIC DNA]</scope>
    <source>
        <strain evidence="1 2">JB5</strain>
    </source>
</reference>
<proteinExistence type="predicted"/>
<evidence type="ECO:0000313" key="2">
    <source>
        <dbReference type="Proteomes" id="UP000218377"/>
    </source>
</evidence>
<dbReference type="GO" id="GO:0006508">
    <property type="term" value="P:proteolysis"/>
    <property type="evidence" value="ECO:0007669"/>
    <property type="project" value="UniProtKB-KW"/>
</dbReference>
<keyword evidence="1" id="KW-0645">Protease</keyword>
<comment type="caution">
    <text evidence="1">The sequence shown here is derived from an EMBL/GenBank/DDBJ whole genome shotgun (WGS) entry which is preliminary data.</text>
</comment>
<organism evidence="1 2">
    <name type="scientific">Brevibacterium aurantiacum</name>
    <dbReference type="NCBI Taxonomy" id="273384"/>
    <lineage>
        <taxon>Bacteria</taxon>
        <taxon>Bacillati</taxon>
        <taxon>Actinomycetota</taxon>
        <taxon>Actinomycetes</taxon>
        <taxon>Micrococcales</taxon>
        <taxon>Brevibacteriaceae</taxon>
        <taxon>Brevibacterium</taxon>
    </lineage>
</organism>
<gene>
    <name evidence="1" type="ORF">CIK79_01050</name>
</gene>